<dbReference type="STRING" id="796925.A0A137NYB2"/>
<evidence type="ECO:0000256" key="6">
    <source>
        <dbReference type="ARBA" id="ARBA00022741"/>
    </source>
</evidence>
<comment type="subcellular location">
    <subcellularLocation>
        <location evidence="1">Nucleus</location>
    </subcellularLocation>
</comment>
<dbReference type="InterPro" id="IPR001357">
    <property type="entry name" value="BRCT_dom"/>
</dbReference>
<dbReference type="InterPro" id="IPR013725">
    <property type="entry name" value="DNA_replication_fac_RFC1_C"/>
</dbReference>
<feature type="compositionally biased region" description="Low complexity" evidence="10">
    <location>
        <begin position="155"/>
        <end position="166"/>
    </location>
</feature>
<keyword evidence="6" id="KW-0547">Nucleotide-binding</keyword>
<feature type="region of interest" description="Disordered" evidence="10">
    <location>
        <begin position="149"/>
        <end position="186"/>
    </location>
</feature>
<dbReference type="InterPro" id="IPR027417">
    <property type="entry name" value="P-loop_NTPase"/>
</dbReference>
<dbReference type="PRINTS" id="PR00364">
    <property type="entry name" value="DISEASERSIST"/>
</dbReference>
<dbReference type="SMART" id="SM00382">
    <property type="entry name" value="AAA"/>
    <property type="match status" value="1"/>
</dbReference>
<dbReference type="Gene3D" id="1.20.272.10">
    <property type="match status" value="1"/>
</dbReference>
<evidence type="ECO:0000256" key="4">
    <source>
        <dbReference type="ARBA" id="ARBA00022553"/>
    </source>
</evidence>
<dbReference type="GO" id="GO:0005524">
    <property type="term" value="F:ATP binding"/>
    <property type="evidence" value="ECO:0007669"/>
    <property type="project" value="UniProtKB-KW"/>
</dbReference>
<dbReference type="InterPro" id="IPR003959">
    <property type="entry name" value="ATPase_AAA_core"/>
</dbReference>
<dbReference type="InterPro" id="IPR012178">
    <property type="entry name" value="RFC1"/>
</dbReference>
<dbReference type="Pfam" id="PF25361">
    <property type="entry name" value="AAA_lid_RFC1"/>
    <property type="match status" value="1"/>
</dbReference>
<dbReference type="FunFam" id="1.20.272.10:FF:000005">
    <property type="entry name" value="Replication factor C subunit 1"/>
    <property type="match status" value="1"/>
</dbReference>
<gene>
    <name evidence="12" type="ORF">CONCODRAFT_72785</name>
</gene>
<sequence length="772" mass="85459">MPRKKKDDFVVDDDEMDFYDDDNNLVTEKPKKTKKAAASSTGDKPKSNYFQFMNRAGPVALGSKEVPTGPPECLLGKTFVVTGIPPSITREDMEDLIKRHGGRVTSAVSGKTSFLVVGNEPGQTKVDKAKKMRTPQIDEDGLFDMIRSANGANGSSEAASASAAPVEPAPAPAPKKEVKPVVKSEPSVKLEDKPVITPARNYSWMQPDSKSKPASKVSEMWVDKYKPESISEIVGNNTHVQDIIRFLRDFDPNQPYSSSTTRAVLITGPPGIGKTTAAHLACKETGYDALEFNASDVRNKAAIQQKIGTASSNHSITSFFGVGNKKPETKRLALILDEIDGMSGGDRGGVQEVIKMIKTTKVPIICIANDRMNTKVRSLANYCKDLKFSRPTSASIKKRIEHIAAKENLTLSVNVIDKLVGSTQNDIRQIINLLSTWKLSYDSLSYDQANAFSKESQKNQTMGPFDVTQRYFNGSLYASNTIQDRFDYYFNDFSIIPLMVQENYINSNPRRASSSETPAQQQLKHLELLSLAADSISEADIIDRTIYTQQNWSLMPVHSLYSCVAPSYYMHGGMNGMINFAGWLGKNSTATKNKRILQELHSHMKLKTSGDRDQLCQQYLPTLLPMLVKPLADNQADGIPEVIELMDEYYLTKEDWDNMIDFGSSDKLTSSLFKQIPSNVKSAFTRTYNKMEHPTAFAGTTSAKKSKSPASSQVKPDLEDVVDDDEAPADEEEEEESDELEDKLIKKVKKPAKRGSSSNTKPTSVKKPRKSN</sequence>
<keyword evidence="5" id="KW-0235">DNA replication</keyword>
<evidence type="ECO:0000256" key="3">
    <source>
        <dbReference type="ARBA" id="ARBA00020401"/>
    </source>
</evidence>
<dbReference type="EMBL" id="KQ964618">
    <property type="protein sequence ID" value="KXN67702.1"/>
    <property type="molecule type" value="Genomic_DNA"/>
</dbReference>
<feature type="region of interest" description="Disordered" evidence="10">
    <location>
        <begin position="695"/>
        <end position="772"/>
    </location>
</feature>
<dbReference type="InterPro" id="IPR036420">
    <property type="entry name" value="BRCT_dom_sf"/>
</dbReference>
<dbReference type="InterPro" id="IPR008921">
    <property type="entry name" value="DNA_pol3_clamp-load_cplx_C"/>
</dbReference>
<evidence type="ECO:0000256" key="5">
    <source>
        <dbReference type="ARBA" id="ARBA00022705"/>
    </source>
</evidence>
<dbReference type="Gene3D" id="3.40.50.300">
    <property type="entry name" value="P-loop containing nucleotide triphosphate hydrolases"/>
    <property type="match status" value="1"/>
</dbReference>
<dbReference type="Gene3D" id="3.40.50.10190">
    <property type="entry name" value="BRCT domain"/>
    <property type="match status" value="1"/>
</dbReference>
<keyword evidence="8" id="KW-0238">DNA-binding</keyword>
<accession>A0A137NYB2</accession>
<name>A0A137NYB2_CONC2</name>
<dbReference type="FunFam" id="1.10.8.60:FF:000021">
    <property type="entry name" value="Replication factor C subunit 1"/>
    <property type="match status" value="1"/>
</dbReference>
<evidence type="ECO:0000259" key="11">
    <source>
        <dbReference type="PROSITE" id="PS50172"/>
    </source>
</evidence>
<dbReference type="Gene3D" id="1.10.8.60">
    <property type="match status" value="1"/>
</dbReference>
<dbReference type="SUPFAM" id="SSF52540">
    <property type="entry name" value="P-loop containing nucleoside triphosphate hydrolases"/>
    <property type="match status" value="1"/>
</dbReference>
<dbReference type="OrthoDB" id="446168at2759"/>
<keyword evidence="4" id="KW-0597">Phosphoprotein</keyword>
<dbReference type="GO" id="GO:0005663">
    <property type="term" value="C:DNA replication factor C complex"/>
    <property type="evidence" value="ECO:0007669"/>
    <property type="project" value="EnsemblFungi"/>
</dbReference>
<dbReference type="GO" id="GO:0003689">
    <property type="term" value="F:DNA clamp loader activity"/>
    <property type="evidence" value="ECO:0007669"/>
    <property type="project" value="EnsemblFungi"/>
</dbReference>
<keyword evidence="13" id="KW-1185">Reference proteome</keyword>
<reference evidence="12 13" key="1">
    <citation type="journal article" date="2015" name="Genome Biol. Evol.">
        <title>Phylogenomic analyses indicate that early fungi evolved digesting cell walls of algal ancestors of land plants.</title>
        <authorList>
            <person name="Chang Y."/>
            <person name="Wang S."/>
            <person name="Sekimoto S."/>
            <person name="Aerts A.L."/>
            <person name="Choi C."/>
            <person name="Clum A."/>
            <person name="LaButti K.M."/>
            <person name="Lindquist E.A."/>
            <person name="Yee Ngan C."/>
            <person name="Ohm R.A."/>
            <person name="Salamov A.A."/>
            <person name="Grigoriev I.V."/>
            <person name="Spatafora J.W."/>
            <person name="Berbee M.L."/>
        </authorList>
    </citation>
    <scope>NUCLEOTIDE SEQUENCE [LARGE SCALE GENOMIC DNA]</scope>
    <source>
        <strain evidence="12 13">NRRL 28638</strain>
    </source>
</reference>
<dbReference type="FunFam" id="3.40.50.10190:FF:000001">
    <property type="entry name" value="Replication factor C subunit 1"/>
    <property type="match status" value="1"/>
</dbReference>
<feature type="compositionally biased region" description="Basic and acidic residues" evidence="10">
    <location>
        <begin position="174"/>
        <end position="186"/>
    </location>
</feature>
<protein>
    <recommendedName>
        <fullName evidence="3">Replication factor C subunit 1</fullName>
    </recommendedName>
</protein>
<proteinExistence type="inferred from homology"/>
<evidence type="ECO:0000256" key="9">
    <source>
        <dbReference type="ARBA" id="ARBA00023242"/>
    </source>
</evidence>
<feature type="compositionally biased region" description="Acidic residues" evidence="10">
    <location>
        <begin position="719"/>
        <end position="741"/>
    </location>
</feature>
<evidence type="ECO:0000256" key="8">
    <source>
        <dbReference type="ARBA" id="ARBA00023125"/>
    </source>
</evidence>
<evidence type="ECO:0000256" key="7">
    <source>
        <dbReference type="ARBA" id="ARBA00022840"/>
    </source>
</evidence>
<dbReference type="CDD" id="cd17752">
    <property type="entry name" value="BRCT_RFC1"/>
    <property type="match status" value="1"/>
</dbReference>
<dbReference type="PROSITE" id="PS50172">
    <property type="entry name" value="BRCT"/>
    <property type="match status" value="1"/>
</dbReference>
<dbReference type="GO" id="GO:0016887">
    <property type="term" value="F:ATP hydrolysis activity"/>
    <property type="evidence" value="ECO:0007669"/>
    <property type="project" value="InterPro"/>
</dbReference>
<dbReference type="GO" id="GO:1902983">
    <property type="term" value="P:DNA strand elongation involved in mitotic DNA replication"/>
    <property type="evidence" value="ECO:0007669"/>
    <property type="project" value="EnsemblFungi"/>
</dbReference>
<dbReference type="CDD" id="cd18140">
    <property type="entry name" value="HLD_clamp_RFC"/>
    <property type="match status" value="1"/>
</dbReference>
<keyword evidence="9" id="KW-0539">Nucleus</keyword>
<dbReference type="Pfam" id="PF08519">
    <property type="entry name" value="RFC1"/>
    <property type="match status" value="1"/>
</dbReference>
<dbReference type="PANTHER" id="PTHR23389">
    <property type="entry name" value="CHROMOSOME TRANSMISSION FIDELITY FACTOR 18"/>
    <property type="match status" value="1"/>
</dbReference>
<dbReference type="GO" id="GO:0006298">
    <property type="term" value="P:mismatch repair"/>
    <property type="evidence" value="ECO:0007669"/>
    <property type="project" value="EnsemblFungi"/>
</dbReference>
<dbReference type="GO" id="GO:0070914">
    <property type="term" value="P:UV-damage excision repair"/>
    <property type="evidence" value="ECO:0007669"/>
    <property type="project" value="EnsemblFungi"/>
</dbReference>
<keyword evidence="7" id="KW-0067">ATP-binding</keyword>
<dbReference type="Proteomes" id="UP000070444">
    <property type="component" value="Unassembled WGS sequence"/>
</dbReference>
<dbReference type="InterPro" id="IPR003593">
    <property type="entry name" value="AAA+_ATPase"/>
</dbReference>
<feature type="domain" description="BRCT" evidence="11">
    <location>
        <begin position="69"/>
        <end position="148"/>
    </location>
</feature>
<evidence type="ECO:0000256" key="10">
    <source>
        <dbReference type="SAM" id="MobiDB-lite"/>
    </source>
</evidence>
<organism evidence="12 13">
    <name type="scientific">Conidiobolus coronatus (strain ATCC 28846 / CBS 209.66 / NRRL 28638)</name>
    <name type="common">Delacroixia coronata</name>
    <dbReference type="NCBI Taxonomy" id="796925"/>
    <lineage>
        <taxon>Eukaryota</taxon>
        <taxon>Fungi</taxon>
        <taxon>Fungi incertae sedis</taxon>
        <taxon>Zoopagomycota</taxon>
        <taxon>Entomophthoromycotina</taxon>
        <taxon>Entomophthoromycetes</taxon>
        <taxon>Entomophthorales</taxon>
        <taxon>Ancylistaceae</taxon>
        <taxon>Conidiobolus</taxon>
    </lineage>
</organism>
<dbReference type="SUPFAM" id="SSF52113">
    <property type="entry name" value="BRCT domain"/>
    <property type="match status" value="1"/>
</dbReference>
<dbReference type="GO" id="GO:0006272">
    <property type="term" value="P:leading strand elongation"/>
    <property type="evidence" value="ECO:0007669"/>
    <property type="project" value="EnsemblFungi"/>
</dbReference>
<dbReference type="PANTHER" id="PTHR23389:SF6">
    <property type="entry name" value="REPLICATION FACTOR C SUBUNIT 1"/>
    <property type="match status" value="1"/>
</dbReference>
<dbReference type="SUPFAM" id="SSF48019">
    <property type="entry name" value="post-AAA+ oligomerization domain-like"/>
    <property type="match status" value="1"/>
</dbReference>
<dbReference type="GO" id="GO:0003682">
    <property type="term" value="F:chromatin binding"/>
    <property type="evidence" value="ECO:0007669"/>
    <property type="project" value="EnsemblFungi"/>
</dbReference>
<dbReference type="CDD" id="cd00009">
    <property type="entry name" value="AAA"/>
    <property type="match status" value="1"/>
</dbReference>
<feature type="region of interest" description="Disordered" evidence="10">
    <location>
        <begin position="1"/>
        <end position="50"/>
    </location>
</feature>
<dbReference type="Pfam" id="PF00004">
    <property type="entry name" value="AAA"/>
    <property type="match status" value="1"/>
</dbReference>
<comment type="similarity">
    <text evidence="2">Belongs to the activator 1 large subunit family.</text>
</comment>
<evidence type="ECO:0000256" key="1">
    <source>
        <dbReference type="ARBA" id="ARBA00004123"/>
    </source>
</evidence>
<feature type="compositionally biased region" description="Low complexity" evidence="10">
    <location>
        <begin position="695"/>
        <end position="712"/>
    </location>
</feature>
<feature type="compositionally biased region" description="Acidic residues" evidence="10">
    <location>
        <begin position="10"/>
        <end position="23"/>
    </location>
</feature>
<dbReference type="InterPro" id="IPR047854">
    <property type="entry name" value="RFC_lid"/>
</dbReference>
<dbReference type="SMART" id="SM00292">
    <property type="entry name" value="BRCT"/>
    <property type="match status" value="1"/>
</dbReference>
<dbReference type="OMA" id="LICNERN"/>
<dbReference type="AlphaFoldDB" id="A0A137NYB2"/>
<evidence type="ECO:0000313" key="13">
    <source>
        <dbReference type="Proteomes" id="UP000070444"/>
    </source>
</evidence>
<dbReference type="GO" id="GO:0005634">
    <property type="term" value="C:nucleus"/>
    <property type="evidence" value="ECO:0007669"/>
    <property type="project" value="UniProtKB-SubCell"/>
</dbReference>
<evidence type="ECO:0000256" key="2">
    <source>
        <dbReference type="ARBA" id="ARBA00006116"/>
    </source>
</evidence>
<dbReference type="PIRSF" id="PIRSF036578">
    <property type="entry name" value="RFC1"/>
    <property type="match status" value="1"/>
</dbReference>
<dbReference type="Pfam" id="PF00533">
    <property type="entry name" value="BRCT"/>
    <property type="match status" value="1"/>
</dbReference>
<evidence type="ECO:0000313" key="12">
    <source>
        <dbReference type="EMBL" id="KXN67702.1"/>
    </source>
</evidence>
<dbReference type="GO" id="GO:0003677">
    <property type="term" value="F:DNA binding"/>
    <property type="evidence" value="ECO:0007669"/>
    <property type="project" value="UniProtKB-KW"/>
</dbReference>
<dbReference type="FunFam" id="3.40.50.300:FF:000395">
    <property type="entry name" value="Replication factor C subunit 1"/>
    <property type="match status" value="1"/>
</dbReference>